<evidence type="ECO:0000313" key="13">
    <source>
        <dbReference type="Proteomes" id="UP000319715"/>
    </source>
</evidence>
<evidence type="ECO:0000313" key="12">
    <source>
        <dbReference type="EMBL" id="TQC58198.1"/>
    </source>
</evidence>
<evidence type="ECO:0000256" key="1">
    <source>
        <dbReference type="ARBA" id="ARBA00002056"/>
    </source>
</evidence>
<evidence type="ECO:0000256" key="9">
    <source>
        <dbReference type="ARBA" id="ARBA00023098"/>
    </source>
</evidence>
<sequence>MGNGKSGRPPGPGSAVASTIPHSPFPTPRAAKLRIALVAGEASGDLLELLLIEALRARYPDAEFAGVGGEAMRQAGCQTWFDASELAVMGLL</sequence>
<evidence type="ECO:0000256" key="7">
    <source>
        <dbReference type="ARBA" id="ARBA00022676"/>
    </source>
</evidence>
<name>A0ABY2ZQV9_9GAMM</name>
<comment type="similarity">
    <text evidence="2">Belongs to the LpxB family.</text>
</comment>
<accession>A0ABY2ZQV9</accession>
<comment type="function">
    <text evidence="1">Condensation of UDP-2,3-diacylglucosamine and 2,3-diacylglucosamine-1-phosphate to form lipid A disaccharide, a precursor of lipid A, a phosphorylated glycolipid that anchors the lipopolysaccharide to the outer membrane of the cell.</text>
</comment>
<evidence type="ECO:0000256" key="6">
    <source>
        <dbReference type="ARBA" id="ARBA00022556"/>
    </source>
</evidence>
<protein>
    <recommendedName>
        <fullName evidence="4">Lipid-A-disaccharide synthase</fullName>
        <ecNumber evidence="3">2.4.1.182</ecNumber>
    </recommendedName>
</protein>
<feature type="non-terminal residue" evidence="12">
    <location>
        <position position="92"/>
    </location>
</feature>
<keyword evidence="6" id="KW-0441">Lipid A biosynthesis</keyword>
<dbReference type="Proteomes" id="UP000319715">
    <property type="component" value="Unassembled WGS sequence"/>
</dbReference>
<reference evidence="12 13" key="1">
    <citation type="submission" date="2019-06" db="EMBL/GenBank/DDBJ databases">
        <title>Pantoea dispersa Assembly.</title>
        <authorList>
            <person name="Wang J."/>
        </authorList>
    </citation>
    <scope>NUCLEOTIDE SEQUENCE [LARGE SCALE GENOMIC DNA]</scope>
    <source>
        <strain evidence="13">bio</strain>
    </source>
</reference>
<keyword evidence="8" id="KW-0808">Transferase</keyword>
<dbReference type="InterPro" id="IPR003835">
    <property type="entry name" value="Glyco_trans_19"/>
</dbReference>
<dbReference type="EC" id="2.4.1.182" evidence="3"/>
<evidence type="ECO:0000256" key="5">
    <source>
        <dbReference type="ARBA" id="ARBA00022516"/>
    </source>
</evidence>
<dbReference type="EMBL" id="VICF01000161">
    <property type="protein sequence ID" value="TQC58198.1"/>
    <property type="molecule type" value="Genomic_DNA"/>
</dbReference>
<keyword evidence="7" id="KW-0328">Glycosyltransferase</keyword>
<feature type="region of interest" description="Disordered" evidence="11">
    <location>
        <begin position="1"/>
        <end position="26"/>
    </location>
</feature>
<organism evidence="12 13">
    <name type="scientific">Pantoea dispersa</name>
    <dbReference type="NCBI Taxonomy" id="59814"/>
    <lineage>
        <taxon>Bacteria</taxon>
        <taxon>Pseudomonadati</taxon>
        <taxon>Pseudomonadota</taxon>
        <taxon>Gammaproteobacteria</taxon>
        <taxon>Enterobacterales</taxon>
        <taxon>Erwiniaceae</taxon>
        <taxon>Pantoea</taxon>
    </lineage>
</organism>
<dbReference type="Pfam" id="PF02684">
    <property type="entry name" value="LpxB"/>
    <property type="match status" value="1"/>
</dbReference>
<evidence type="ECO:0000256" key="2">
    <source>
        <dbReference type="ARBA" id="ARBA00007868"/>
    </source>
</evidence>
<dbReference type="PANTHER" id="PTHR30372">
    <property type="entry name" value="LIPID-A-DISACCHARIDE SYNTHASE"/>
    <property type="match status" value="1"/>
</dbReference>
<evidence type="ECO:0000256" key="3">
    <source>
        <dbReference type="ARBA" id="ARBA00012687"/>
    </source>
</evidence>
<evidence type="ECO:0000256" key="4">
    <source>
        <dbReference type="ARBA" id="ARBA00020902"/>
    </source>
</evidence>
<gene>
    <name evidence="12" type="ORF">FK492_24215</name>
</gene>
<evidence type="ECO:0000256" key="10">
    <source>
        <dbReference type="ARBA" id="ARBA00048975"/>
    </source>
</evidence>
<evidence type="ECO:0000256" key="8">
    <source>
        <dbReference type="ARBA" id="ARBA00022679"/>
    </source>
</evidence>
<evidence type="ECO:0000256" key="11">
    <source>
        <dbReference type="SAM" id="MobiDB-lite"/>
    </source>
</evidence>
<dbReference type="PANTHER" id="PTHR30372:SF4">
    <property type="entry name" value="LIPID-A-DISACCHARIDE SYNTHASE, MITOCHONDRIAL-RELATED"/>
    <property type="match status" value="1"/>
</dbReference>
<comment type="catalytic activity">
    <reaction evidence="10">
        <text>a lipid X + a UDP-2-N,3-O-bis[(3R)-3-hydroxyacyl]-alpha-D-glucosamine = a lipid A disaccharide + UDP + H(+)</text>
        <dbReference type="Rhea" id="RHEA:67828"/>
        <dbReference type="ChEBI" id="CHEBI:15378"/>
        <dbReference type="ChEBI" id="CHEBI:58223"/>
        <dbReference type="ChEBI" id="CHEBI:137748"/>
        <dbReference type="ChEBI" id="CHEBI:176338"/>
        <dbReference type="ChEBI" id="CHEBI:176343"/>
        <dbReference type="EC" id="2.4.1.182"/>
    </reaction>
</comment>
<keyword evidence="9" id="KW-0443">Lipid metabolism</keyword>
<keyword evidence="5" id="KW-0444">Lipid biosynthesis</keyword>
<comment type="caution">
    <text evidence="12">The sequence shown here is derived from an EMBL/GenBank/DDBJ whole genome shotgun (WGS) entry which is preliminary data.</text>
</comment>
<keyword evidence="13" id="KW-1185">Reference proteome</keyword>
<proteinExistence type="inferred from homology"/>